<accession>A0A371J0J0</accession>
<dbReference type="Proteomes" id="UP000215694">
    <property type="component" value="Unassembled WGS sequence"/>
</dbReference>
<proteinExistence type="predicted"/>
<comment type="caution">
    <text evidence="1">The sequence shown here is derived from an EMBL/GenBank/DDBJ whole genome shotgun (WGS) entry which is preliminary data.</text>
</comment>
<dbReference type="OrthoDB" id="1753014at2"/>
<dbReference type="RefSeq" id="WP_094369802.1">
    <property type="nucleotide sequence ID" value="NZ_NOJY02000030.1"/>
</dbReference>
<sequence>MINKLTYKIVDILINNEYTEIIEKNRRTNEERNIEGTKIKFKYEHEGNKGYLSVGKSKEDTIFEVEDICVEEVILDDESVTVETKEKSYYFYKKQHMIF</sequence>
<gene>
    <name evidence="1" type="ORF">CHL78_014160</name>
</gene>
<protein>
    <submittedName>
        <fullName evidence="1">Uncharacterized protein</fullName>
    </submittedName>
</protein>
<evidence type="ECO:0000313" key="2">
    <source>
        <dbReference type="Proteomes" id="UP000215694"/>
    </source>
</evidence>
<dbReference type="AlphaFoldDB" id="A0A371J0J0"/>
<reference evidence="1 2" key="1">
    <citation type="journal article" date="2017" name="Genome Announc.">
        <title>Draft Genome Sequence of Romboutsia weinsteinii sp. nov. Strain CCRI-19649(T) Isolated from Surface Water.</title>
        <authorList>
            <person name="Maheux A.F."/>
            <person name="Boudreau D.K."/>
            <person name="Berube E."/>
            <person name="Boissinot M."/>
            <person name="Cantin P."/>
            <person name="Raymond F."/>
            <person name="Corbeil J."/>
            <person name="Omar R.F."/>
            <person name="Bergeron M.G."/>
        </authorList>
    </citation>
    <scope>NUCLEOTIDE SEQUENCE [LARGE SCALE GENOMIC DNA]</scope>
    <source>
        <strain evidence="1 2">CCRI-19649</strain>
    </source>
</reference>
<evidence type="ECO:0000313" key="1">
    <source>
        <dbReference type="EMBL" id="RDY26321.1"/>
    </source>
</evidence>
<dbReference type="EMBL" id="NOJY02000030">
    <property type="protein sequence ID" value="RDY26321.1"/>
    <property type="molecule type" value="Genomic_DNA"/>
</dbReference>
<name>A0A371J0J0_9FIRM</name>
<organism evidence="1 2">
    <name type="scientific">Romboutsia weinsteinii</name>
    <dbReference type="NCBI Taxonomy" id="2020949"/>
    <lineage>
        <taxon>Bacteria</taxon>
        <taxon>Bacillati</taxon>
        <taxon>Bacillota</taxon>
        <taxon>Clostridia</taxon>
        <taxon>Peptostreptococcales</taxon>
        <taxon>Peptostreptococcaceae</taxon>
        <taxon>Romboutsia</taxon>
    </lineage>
</organism>
<keyword evidence="2" id="KW-1185">Reference proteome</keyword>